<accession>A0AAV7X7K7</accession>
<name>A0AAV7X7K7_9NEOP</name>
<feature type="transmembrane region" description="Helical" evidence="1">
    <location>
        <begin position="31"/>
        <end position="48"/>
    </location>
</feature>
<reference evidence="2" key="1">
    <citation type="submission" date="2022-12" db="EMBL/GenBank/DDBJ databases">
        <title>Chromosome-level genome assembly of the bean flower thrips Megalurothrips usitatus.</title>
        <authorList>
            <person name="Ma L."/>
            <person name="Liu Q."/>
            <person name="Li H."/>
            <person name="Cai W."/>
        </authorList>
    </citation>
    <scope>NUCLEOTIDE SEQUENCE</scope>
    <source>
        <strain evidence="2">Cailab_2022a</strain>
    </source>
</reference>
<dbReference type="EMBL" id="JAPTSV010000016">
    <property type="protein sequence ID" value="KAJ1519606.1"/>
    <property type="molecule type" value="Genomic_DNA"/>
</dbReference>
<dbReference type="Pfam" id="PF06374">
    <property type="entry name" value="NDUF_C2"/>
    <property type="match status" value="1"/>
</dbReference>
<dbReference type="GO" id="GO:0005743">
    <property type="term" value="C:mitochondrial inner membrane"/>
    <property type="evidence" value="ECO:0007669"/>
    <property type="project" value="InterPro"/>
</dbReference>
<sequence length="126" mass="14443">MAYVDDNKIHSHLDRLAYDEYREKTGLFGDYWMPAVASVAGLAALLSWNSTSGKPLHTGLWRAGLIVPACAAAGLWIRDSKREKNRLKWAGYRHYIELHPEDFPPYPRRVKVGETLAPWIPRRPGW</sequence>
<dbReference type="Proteomes" id="UP001075354">
    <property type="component" value="Chromosome 16"/>
</dbReference>
<dbReference type="InterPro" id="IPR009423">
    <property type="entry name" value="NDUC2"/>
</dbReference>
<keyword evidence="1" id="KW-0812">Transmembrane</keyword>
<dbReference type="AlphaFoldDB" id="A0AAV7X7K7"/>
<proteinExistence type="predicted"/>
<protein>
    <recommendedName>
        <fullName evidence="4">NADH dehydrogenase [ubiquinone] 1 subunit C2</fullName>
    </recommendedName>
</protein>
<dbReference type="GO" id="GO:0006120">
    <property type="term" value="P:mitochondrial electron transport, NADH to ubiquinone"/>
    <property type="evidence" value="ECO:0007669"/>
    <property type="project" value="InterPro"/>
</dbReference>
<organism evidence="2 3">
    <name type="scientific">Megalurothrips usitatus</name>
    <name type="common">bean blossom thrips</name>
    <dbReference type="NCBI Taxonomy" id="439358"/>
    <lineage>
        <taxon>Eukaryota</taxon>
        <taxon>Metazoa</taxon>
        <taxon>Ecdysozoa</taxon>
        <taxon>Arthropoda</taxon>
        <taxon>Hexapoda</taxon>
        <taxon>Insecta</taxon>
        <taxon>Pterygota</taxon>
        <taxon>Neoptera</taxon>
        <taxon>Paraneoptera</taxon>
        <taxon>Thysanoptera</taxon>
        <taxon>Terebrantia</taxon>
        <taxon>Thripoidea</taxon>
        <taxon>Thripidae</taxon>
        <taxon>Megalurothrips</taxon>
    </lineage>
</organism>
<keyword evidence="1" id="KW-1133">Transmembrane helix</keyword>
<evidence type="ECO:0000313" key="2">
    <source>
        <dbReference type="EMBL" id="KAJ1519606.1"/>
    </source>
</evidence>
<keyword evidence="3" id="KW-1185">Reference proteome</keyword>
<comment type="caution">
    <text evidence="2">The sequence shown here is derived from an EMBL/GenBank/DDBJ whole genome shotgun (WGS) entry which is preliminary data.</text>
</comment>
<keyword evidence="1" id="KW-0472">Membrane</keyword>
<evidence type="ECO:0000313" key="3">
    <source>
        <dbReference type="Proteomes" id="UP001075354"/>
    </source>
</evidence>
<gene>
    <name evidence="2" type="ORF">ONE63_004880</name>
</gene>
<feature type="transmembrane region" description="Helical" evidence="1">
    <location>
        <begin position="60"/>
        <end position="77"/>
    </location>
</feature>
<evidence type="ECO:0000256" key="1">
    <source>
        <dbReference type="SAM" id="Phobius"/>
    </source>
</evidence>
<evidence type="ECO:0008006" key="4">
    <source>
        <dbReference type="Google" id="ProtNLM"/>
    </source>
</evidence>